<dbReference type="InterPro" id="IPR051822">
    <property type="entry name" value="Glycosyl_Hydrolase_84"/>
</dbReference>
<dbReference type="GO" id="GO:0016231">
    <property type="term" value="F:beta-N-acetylglucosaminidase activity"/>
    <property type="evidence" value="ECO:0007669"/>
    <property type="project" value="TreeGrafter"/>
</dbReference>
<protein>
    <submittedName>
        <fullName evidence="1">Uncharacterized protein</fullName>
    </submittedName>
</protein>
<evidence type="ECO:0000313" key="1">
    <source>
        <dbReference type="EMBL" id="OTF83142.1"/>
    </source>
</evidence>
<dbReference type="GO" id="GO:0009100">
    <property type="term" value="P:glycoprotein metabolic process"/>
    <property type="evidence" value="ECO:0007669"/>
    <property type="project" value="TreeGrafter"/>
</dbReference>
<reference evidence="1 2" key="1">
    <citation type="submission" date="2017-03" db="EMBL/GenBank/DDBJ databases">
        <title>Genome Survey of Euroglyphus maynei.</title>
        <authorList>
            <person name="Arlian L.G."/>
            <person name="Morgan M.S."/>
            <person name="Rider S.D."/>
        </authorList>
    </citation>
    <scope>NUCLEOTIDE SEQUENCE [LARGE SCALE GENOMIC DNA]</scope>
    <source>
        <strain evidence="1">Arlian Lab</strain>
        <tissue evidence="1">Whole body</tissue>
    </source>
</reference>
<dbReference type="PANTHER" id="PTHR13170">
    <property type="entry name" value="O-GLCNACASE"/>
    <property type="match status" value="1"/>
</dbReference>
<evidence type="ECO:0000313" key="2">
    <source>
        <dbReference type="Proteomes" id="UP000194236"/>
    </source>
</evidence>
<dbReference type="PANTHER" id="PTHR13170:SF16">
    <property type="entry name" value="PROTEIN O-GLCNACASE"/>
    <property type="match status" value="1"/>
</dbReference>
<sequence length="106" mass="12744">MLTYEDIALLVDLFYLPFEHGAQGVQILQEFYWLKNNGFIVSEYRRKRQTSNEQTNVSAEINEWYERAAKFNDMTMLIGRLLTRLTFCKNRSLLYELYPYVWDIKG</sequence>
<dbReference type="EMBL" id="MUJZ01004926">
    <property type="protein sequence ID" value="OTF83142.1"/>
    <property type="molecule type" value="Genomic_DNA"/>
</dbReference>
<name>A0A1Y3BQT1_EURMA</name>
<accession>A0A1Y3BQT1</accession>
<comment type="caution">
    <text evidence="1">The sequence shown here is derived from an EMBL/GenBank/DDBJ whole genome shotgun (WGS) entry which is preliminary data.</text>
</comment>
<feature type="non-terminal residue" evidence="1">
    <location>
        <position position="106"/>
    </location>
</feature>
<dbReference type="OrthoDB" id="9975416at2759"/>
<dbReference type="Gene3D" id="1.20.58.240">
    <property type="entry name" value="STAT, domain 1"/>
    <property type="match status" value="1"/>
</dbReference>
<proteinExistence type="predicted"/>
<dbReference type="AlphaFoldDB" id="A0A1Y3BQT1"/>
<organism evidence="1 2">
    <name type="scientific">Euroglyphus maynei</name>
    <name type="common">Mayne's house dust mite</name>
    <dbReference type="NCBI Taxonomy" id="6958"/>
    <lineage>
        <taxon>Eukaryota</taxon>
        <taxon>Metazoa</taxon>
        <taxon>Ecdysozoa</taxon>
        <taxon>Arthropoda</taxon>
        <taxon>Chelicerata</taxon>
        <taxon>Arachnida</taxon>
        <taxon>Acari</taxon>
        <taxon>Acariformes</taxon>
        <taxon>Sarcoptiformes</taxon>
        <taxon>Astigmata</taxon>
        <taxon>Psoroptidia</taxon>
        <taxon>Analgoidea</taxon>
        <taxon>Pyroglyphidae</taxon>
        <taxon>Pyroglyphinae</taxon>
        <taxon>Euroglyphus</taxon>
    </lineage>
</organism>
<keyword evidence="2" id="KW-1185">Reference proteome</keyword>
<dbReference type="Proteomes" id="UP000194236">
    <property type="component" value="Unassembled WGS sequence"/>
</dbReference>
<gene>
    <name evidence="1" type="ORF">BLA29_014298</name>
</gene>